<reference evidence="1" key="1">
    <citation type="submission" date="2023-07" db="EMBL/GenBank/DDBJ databases">
        <title>Genome content predicts the carbon catabolic preferences of heterotrophic bacteria.</title>
        <authorList>
            <person name="Gralka M."/>
        </authorList>
    </citation>
    <scope>NUCLEOTIDE SEQUENCE</scope>
    <source>
        <strain evidence="1">4G09</strain>
    </source>
</reference>
<proteinExistence type="predicted"/>
<evidence type="ECO:0000313" key="1">
    <source>
        <dbReference type="EMBL" id="MDP2566801.1"/>
    </source>
</evidence>
<dbReference type="EMBL" id="JAUYVT010000026">
    <property type="protein sequence ID" value="MDP2566801.1"/>
    <property type="molecule type" value="Genomic_DNA"/>
</dbReference>
<dbReference type="Proteomes" id="UP001177212">
    <property type="component" value="Unassembled WGS sequence"/>
</dbReference>
<sequence>MRYLIIILVSLISSKGYTLDEVEYCRSVPSKEDMFLGDISTSDNLVLKLNNPTCIMLPSMDYKAVYIDTVKLIDSKLKLSKDLKKQIRVKGETRFVISNNGIIEILLTVNGVNAL</sequence>
<gene>
    <name evidence="1" type="ORF">Q8W34_19325</name>
</gene>
<dbReference type="RefSeq" id="WP_010556387.1">
    <property type="nucleotide sequence ID" value="NZ_AHCB03000005.1"/>
</dbReference>
<evidence type="ECO:0000313" key="2">
    <source>
        <dbReference type="Proteomes" id="UP001177212"/>
    </source>
</evidence>
<accession>A0ABT9FJ66</accession>
<name>A0ABT9FJ66_9GAMM</name>
<keyword evidence="2" id="KW-1185">Reference proteome</keyword>
<comment type="caution">
    <text evidence="1">The sequence shown here is derived from an EMBL/GenBank/DDBJ whole genome shotgun (WGS) entry which is preliminary data.</text>
</comment>
<protein>
    <submittedName>
        <fullName evidence="1">Uncharacterized protein</fullName>
    </submittedName>
</protein>
<organism evidence="1 2">
    <name type="scientific">Pseudoalteromonas marina</name>
    <dbReference type="NCBI Taxonomy" id="267375"/>
    <lineage>
        <taxon>Bacteria</taxon>
        <taxon>Pseudomonadati</taxon>
        <taxon>Pseudomonadota</taxon>
        <taxon>Gammaproteobacteria</taxon>
        <taxon>Alteromonadales</taxon>
        <taxon>Pseudoalteromonadaceae</taxon>
        <taxon>Pseudoalteromonas</taxon>
    </lineage>
</organism>